<gene>
    <name evidence="1" type="ORF">PSI9734_00851</name>
</gene>
<dbReference type="InterPro" id="IPR044691">
    <property type="entry name" value="DCC1_Trx"/>
</dbReference>
<keyword evidence="2" id="KW-1185">Reference proteome</keyword>
<proteinExistence type="predicted"/>
<accession>A0A6S6WMV9</accession>
<sequence length="143" mass="16615">MAITPVKEVYMSSLDTRLTVLYDGGCPLCVKEMRQLHRQDRKGQIRFENINAVDFEQRYPQVNVGKANQYLHGQVASGEMLYGLDVTYRAWSLVGRGWMIAPLRWPILRWFADQAYLFFARHRNLISKLLTGKERCAQCSIDD</sequence>
<dbReference type="GO" id="GO:0015035">
    <property type="term" value="F:protein-disulfide reductase activity"/>
    <property type="evidence" value="ECO:0007669"/>
    <property type="project" value="InterPro"/>
</dbReference>
<dbReference type="AlphaFoldDB" id="A0A6S6WMV9"/>
<dbReference type="PANTHER" id="PTHR34290">
    <property type="entry name" value="SI:CH73-390P7.2"/>
    <property type="match status" value="1"/>
</dbReference>
<dbReference type="InterPro" id="IPR007263">
    <property type="entry name" value="DCC1-like"/>
</dbReference>
<protein>
    <recommendedName>
        <fullName evidence="3">Thiol-disulfide oxidoreductase DCC</fullName>
    </recommendedName>
</protein>
<dbReference type="PANTHER" id="PTHR34290:SF2">
    <property type="entry name" value="OS04G0668800 PROTEIN"/>
    <property type="match status" value="1"/>
</dbReference>
<organism evidence="1 2">
    <name type="scientific">Pseudidiomarina piscicola</name>
    <dbReference type="NCBI Taxonomy" id="2614830"/>
    <lineage>
        <taxon>Bacteria</taxon>
        <taxon>Pseudomonadati</taxon>
        <taxon>Pseudomonadota</taxon>
        <taxon>Gammaproteobacteria</taxon>
        <taxon>Alteromonadales</taxon>
        <taxon>Idiomarinaceae</taxon>
        <taxon>Pseudidiomarina</taxon>
    </lineage>
</organism>
<evidence type="ECO:0008006" key="3">
    <source>
        <dbReference type="Google" id="ProtNLM"/>
    </source>
</evidence>
<dbReference type="Proteomes" id="UP000481517">
    <property type="component" value="Unassembled WGS sequence"/>
</dbReference>
<name>A0A6S6WMV9_9GAMM</name>
<dbReference type="EMBL" id="CADCXY010000001">
    <property type="protein sequence ID" value="CAB0150298.1"/>
    <property type="molecule type" value="Genomic_DNA"/>
</dbReference>
<evidence type="ECO:0000313" key="1">
    <source>
        <dbReference type="EMBL" id="CAB0150298.1"/>
    </source>
</evidence>
<evidence type="ECO:0000313" key="2">
    <source>
        <dbReference type="Proteomes" id="UP000481517"/>
    </source>
</evidence>
<dbReference type="Pfam" id="PF04134">
    <property type="entry name" value="DCC1-like"/>
    <property type="match status" value="1"/>
</dbReference>
<reference evidence="1 2" key="1">
    <citation type="submission" date="2020-02" db="EMBL/GenBank/DDBJ databases">
        <authorList>
            <person name="Rodrigo-Torres L."/>
            <person name="Arahal R. D."/>
            <person name="Lucena T."/>
        </authorList>
    </citation>
    <scope>NUCLEOTIDE SEQUENCE [LARGE SCALE GENOMIC DNA]</scope>
    <source>
        <strain evidence="1 2">CECT 9734</strain>
    </source>
</reference>